<gene>
    <name evidence="2" type="ORF">F1649_21780</name>
</gene>
<dbReference type="CDD" id="cd00093">
    <property type="entry name" value="HTH_XRE"/>
    <property type="match status" value="1"/>
</dbReference>
<dbReference type="AlphaFoldDB" id="A0A5M9GJT3"/>
<dbReference type="RefSeq" id="WP_141813411.1">
    <property type="nucleotide sequence ID" value="NZ_VWNE01000056.1"/>
</dbReference>
<evidence type="ECO:0000313" key="2">
    <source>
        <dbReference type="EMBL" id="KAA8474923.1"/>
    </source>
</evidence>
<dbReference type="EMBL" id="VWNE01000056">
    <property type="protein sequence ID" value="KAA8474923.1"/>
    <property type="molecule type" value="Genomic_DNA"/>
</dbReference>
<accession>A0A5M9GJT3</accession>
<keyword evidence="3" id="KW-1185">Reference proteome</keyword>
<comment type="caution">
    <text evidence="2">The sequence shown here is derived from an EMBL/GenBank/DDBJ whole genome shotgun (WGS) entry which is preliminary data.</text>
</comment>
<protein>
    <submittedName>
        <fullName evidence="2">Type II toxin-antitoxin system HicB family antitoxin</fullName>
    </submittedName>
</protein>
<dbReference type="Gene3D" id="3.30.160.250">
    <property type="match status" value="1"/>
</dbReference>
<organism evidence="2 3">
    <name type="scientific">Arcticibacter tournemirensis</name>
    <dbReference type="NCBI Taxonomy" id="699437"/>
    <lineage>
        <taxon>Bacteria</taxon>
        <taxon>Pseudomonadati</taxon>
        <taxon>Bacteroidota</taxon>
        <taxon>Sphingobacteriia</taxon>
        <taxon>Sphingobacteriales</taxon>
        <taxon>Sphingobacteriaceae</taxon>
        <taxon>Arcticibacter</taxon>
    </lineage>
</organism>
<feature type="domain" description="HTH cro/C1-type" evidence="1">
    <location>
        <begin position="82"/>
        <end position="124"/>
    </location>
</feature>
<evidence type="ECO:0000313" key="3">
    <source>
        <dbReference type="Proteomes" id="UP000322918"/>
    </source>
</evidence>
<dbReference type="InterPro" id="IPR035069">
    <property type="entry name" value="TTHA1013/TTHA0281-like"/>
</dbReference>
<evidence type="ECO:0000259" key="1">
    <source>
        <dbReference type="PROSITE" id="PS50943"/>
    </source>
</evidence>
<dbReference type="Proteomes" id="UP000322918">
    <property type="component" value="Unassembled WGS sequence"/>
</dbReference>
<sequence length="132" mass="14659">MSIMKTFEIIIEKTNTGYSAYAKDYPVVTTGSSMAELKNNITDALNLYFEAAGKIVTVDDRNLKITLDLPQFFEFYQVINAKALSGRIGINQTLLSQYVNGHKKPSQKQLSRIINGIKQLGQELSGLDLNPA</sequence>
<dbReference type="InterPro" id="IPR001387">
    <property type="entry name" value="Cro/C1-type_HTH"/>
</dbReference>
<dbReference type="OrthoDB" id="676274at2"/>
<proteinExistence type="predicted"/>
<dbReference type="SUPFAM" id="SSF143100">
    <property type="entry name" value="TTHA1013/TTHA0281-like"/>
    <property type="match status" value="1"/>
</dbReference>
<name>A0A5M9GJT3_9SPHI</name>
<dbReference type="PROSITE" id="PS50943">
    <property type="entry name" value="HTH_CROC1"/>
    <property type="match status" value="1"/>
</dbReference>
<reference evidence="2 3" key="1">
    <citation type="submission" date="2019-09" db="EMBL/GenBank/DDBJ databases">
        <title>Pararcticibacter amylolyticus gen. nov., sp. nov., isolated from a rottenly hemp rope, and reclassification of Pedobacter tournemirensis as Pararcticibacter tournemirensis comb. nov.</title>
        <authorList>
            <person name="Cai Y."/>
        </authorList>
    </citation>
    <scope>NUCLEOTIDE SEQUENCE [LARGE SCALE GENOMIC DNA]</scope>
    <source>
        <strain evidence="2 3">TF5-37.2-LB10</strain>
    </source>
</reference>